<organism evidence="6 7">
    <name type="scientific">Prymnesium parvum</name>
    <name type="common">Toxic golden alga</name>
    <dbReference type="NCBI Taxonomy" id="97485"/>
    <lineage>
        <taxon>Eukaryota</taxon>
        <taxon>Haptista</taxon>
        <taxon>Haptophyta</taxon>
        <taxon>Prymnesiophyceae</taxon>
        <taxon>Prymnesiales</taxon>
        <taxon>Prymnesiaceae</taxon>
        <taxon>Prymnesium</taxon>
    </lineage>
</organism>
<protein>
    <recommendedName>
        <fullName evidence="5">EF-hand domain-containing protein</fullName>
    </recommendedName>
</protein>
<sequence>MAALSQQCFREVEALVKRWPTGEYQHHITMTKDRRSAIEFAVIFSQPTPARPVPEHTATVAVTVFPPLEDDDRREFRITYSLEAQHSTIESSTPFGEDWIDSIIRRKQMILHATNMFAAEGKLPQPRAFYPYEHIGKEGVQQAQLEGELDALDRVEDAADKLANALELERLNRDETAAELEGLLVNIFTQADLDENGVLDEKEFKALLDTADLNLTDAEKKQLMAMADVNTDGMISYAEFAPLGADIIQTMRMRRLHMEALAYRGEVAEVQARESLHGLQEEEMTEFLVEAFRRFDVDQSGYLDLKEMKECLLQLDLRPRHGKEPVRLSQREVAIVMAYMDDDASGVIEYNEFAPRMFNWMVEAMKLGFMQTHVTELEAYLQQHVASYDSESTGVLSRSTMKQALKEADLLKPPLTQETRVARTLPRLPQIQVLTLLADADFDEDDNLDYAPFISDAAPLVQGMCDPALNYRRAEVGKRATISTPIAALTEEEQRHFMVMVKRIFHGFDANESGRLEFSEFRSCLKESNIGLSDKQISYLMSVADVDEDNTIDYEEFVTLFFDALVELARSEAIERELKAEKASEAVNRMLDMSQLTVPLNILFDMTAGSSPEADATALADALEAKASDWGIAEGIMPITAELRTMDTVSWPQLSRLLVKLSEELATETDQAEAEAPTGVD</sequence>
<dbReference type="InterPro" id="IPR002048">
    <property type="entry name" value="EF_hand_dom"/>
</dbReference>
<dbReference type="SUPFAM" id="SSF47473">
    <property type="entry name" value="EF-hand"/>
    <property type="match status" value="2"/>
</dbReference>
<feature type="domain" description="EF-hand" evidence="5">
    <location>
        <begin position="496"/>
        <end position="531"/>
    </location>
</feature>
<dbReference type="PANTHER" id="PTHR34524:SF6">
    <property type="entry name" value="CALCYPHOSINE LIKE"/>
    <property type="match status" value="1"/>
</dbReference>
<feature type="coiled-coil region" evidence="4">
    <location>
        <begin position="145"/>
        <end position="172"/>
    </location>
</feature>
<dbReference type="Pfam" id="PF14469">
    <property type="entry name" value="AKAP28"/>
    <property type="match status" value="1"/>
</dbReference>
<dbReference type="Proteomes" id="UP001515480">
    <property type="component" value="Unassembled WGS sequence"/>
</dbReference>
<name>A0AB34JD06_PRYPA</name>
<dbReference type="PANTHER" id="PTHR34524">
    <property type="entry name" value="CALCYPHOSIN"/>
    <property type="match status" value="1"/>
</dbReference>
<dbReference type="PROSITE" id="PS00018">
    <property type="entry name" value="EF_HAND_1"/>
    <property type="match status" value="6"/>
</dbReference>
<dbReference type="EMBL" id="JBGBPQ010000009">
    <property type="protein sequence ID" value="KAL1519634.1"/>
    <property type="molecule type" value="Genomic_DNA"/>
</dbReference>
<keyword evidence="4" id="KW-0175">Coiled coil</keyword>
<comment type="caution">
    <text evidence="6">The sequence shown here is derived from an EMBL/GenBank/DDBJ whole genome shotgun (WGS) entry which is preliminary data.</text>
</comment>
<gene>
    <name evidence="6" type="ORF">AB1Y20_023145</name>
</gene>
<dbReference type="PROSITE" id="PS50222">
    <property type="entry name" value="EF_HAND_2"/>
    <property type="match status" value="4"/>
</dbReference>
<keyword evidence="7" id="KW-1185">Reference proteome</keyword>
<keyword evidence="2" id="KW-0677">Repeat</keyword>
<dbReference type="InterPro" id="IPR018247">
    <property type="entry name" value="EF_Hand_1_Ca_BS"/>
</dbReference>
<feature type="domain" description="EF-hand" evidence="5">
    <location>
        <begin position="179"/>
        <end position="214"/>
    </location>
</feature>
<dbReference type="InterPro" id="IPR025663">
    <property type="entry name" value="AKAP_28"/>
</dbReference>
<evidence type="ECO:0000256" key="4">
    <source>
        <dbReference type="SAM" id="Coils"/>
    </source>
</evidence>
<evidence type="ECO:0000313" key="7">
    <source>
        <dbReference type="Proteomes" id="UP001515480"/>
    </source>
</evidence>
<dbReference type="AlphaFoldDB" id="A0AB34JD06"/>
<dbReference type="GO" id="GO:0005509">
    <property type="term" value="F:calcium ion binding"/>
    <property type="evidence" value="ECO:0007669"/>
    <property type="project" value="InterPro"/>
</dbReference>
<evidence type="ECO:0000259" key="5">
    <source>
        <dbReference type="PROSITE" id="PS50222"/>
    </source>
</evidence>
<dbReference type="Pfam" id="PF13499">
    <property type="entry name" value="EF-hand_7"/>
    <property type="match status" value="3"/>
</dbReference>
<dbReference type="InterPro" id="IPR011992">
    <property type="entry name" value="EF-hand-dom_pair"/>
</dbReference>
<evidence type="ECO:0000256" key="3">
    <source>
        <dbReference type="ARBA" id="ARBA00022837"/>
    </source>
</evidence>
<evidence type="ECO:0000256" key="1">
    <source>
        <dbReference type="ARBA" id="ARBA00022723"/>
    </source>
</evidence>
<dbReference type="Gene3D" id="1.10.238.10">
    <property type="entry name" value="EF-hand"/>
    <property type="match status" value="3"/>
</dbReference>
<feature type="domain" description="EF-hand" evidence="5">
    <location>
        <begin position="532"/>
        <end position="567"/>
    </location>
</feature>
<dbReference type="CDD" id="cd00051">
    <property type="entry name" value="EFh"/>
    <property type="match status" value="1"/>
</dbReference>
<keyword evidence="3" id="KW-0106">Calcium</keyword>
<evidence type="ECO:0000313" key="6">
    <source>
        <dbReference type="EMBL" id="KAL1519634.1"/>
    </source>
</evidence>
<keyword evidence="1" id="KW-0479">Metal-binding</keyword>
<reference evidence="6 7" key="1">
    <citation type="journal article" date="2024" name="Science">
        <title>Giant polyketide synthase enzymes in the biosynthesis of giant marine polyether toxins.</title>
        <authorList>
            <person name="Fallon T.R."/>
            <person name="Shende V.V."/>
            <person name="Wierzbicki I.H."/>
            <person name="Pendleton A.L."/>
            <person name="Watervoot N.F."/>
            <person name="Auber R.P."/>
            <person name="Gonzalez D.J."/>
            <person name="Wisecaver J.H."/>
            <person name="Moore B.S."/>
        </authorList>
    </citation>
    <scope>NUCLEOTIDE SEQUENCE [LARGE SCALE GENOMIC DNA]</scope>
    <source>
        <strain evidence="6 7">12B1</strain>
    </source>
</reference>
<dbReference type="SMART" id="SM00054">
    <property type="entry name" value="EFh"/>
    <property type="match status" value="6"/>
</dbReference>
<evidence type="ECO:0000256" key="2">
    <source>
        <dbReference type="ARBA" id="ARBA00022737"/>
    </source>
</evidence>
<proteinExistence type="predicted"/>
<dbReference type="InterPro" id="IPR051581">
    <property type="entry name" value="Ca-bind"/>
</dbReference>
<feature type="domain" description="EF-hand" evidence="5">
    <location>
        <begin position="283"/>
        <end position="318"/>
    </location>
</feature>
<accession>A0AB34JD06</accession>